<evidence type="ECO:0000313" key="1">
    <source>
        <dbReference type="EMBL" id="GLI54504.1"/>
    </source>
</evidence>
<dbReference type="InterPro" id="IPR019271">
    <property type="entry name" value="DUF2284_metal-binding"/>
</dbReference>
<dbReference type="AlphaFoldDB" id="A0A9W6GFV4"/>
<keyword evidence="2" id="KW-1185">Reference proteome</keyword>
<accession>A0A9W6GFV4</accession>
<proteinExistence type="predicted"/>
<gene>
    <name evidence="1" type="ORF">PM10SUCC1_00190</name>
</gene>
<evidence type="ECO:0000313" key="2">
    <source>
        <dbReference type="Proteomes" id="UP001144471"/>
    </source>
</evidence>
<evidence type="ECO:0008006" key="3">
    <source>
        <dbReference type="Google" id="ProtNLM"/>
    </source>
</evidence>
<reference evidence="1" key="1">
    <citation type="submission" date="2022-12" db="EMBL/GenBank/DDBJ databases">
        <title>Reference genome sequencing for broad-spectrum identification of bacterial and archaeal isolates by mass spectrometry.</title>
        <authorList>
            <person name="Sekiguchi Y."/>
            <person name="Tourlousse D.M."/>
        </authorList>
    </citation>
    <scope>NUCLEOTIDE SEQUENCE</scope>
    <source>
        <strain evidence="1">10succ1</strain>
    </source>
</reference>
<organism evidence="1 2">
    <name type="scientific">Propionigenium maris DSM 9537</name>
    <dbReference type="NCBI Taxonomy" id="1123000"/>
    <lineage>
        <taxon>Bacteria</taxon>
        <taxon>Fusobacteriati</taxon>
        <taxon>Fusobacteriota</taxon>
        <taxon>Fusobacteriia</taxon>
        <taxon>Fusobacteriales</taxon>
        <taxon>Fusobacteriaceae</taxon>
        <taxon>Propionigenium</taxon>
    </lineage>
</organism>
<dbReference type="Proteomes" id="UP001144471">
    <property type="component" value="Unassembled WGS sequence"/>
</dbReference>
<dbReference type="EMBL" id="BSDY01000001">
    <property type="protein sequence ID" value="GLI54504.1"/>
    <property type="molecule type" value="Genomic_DNA"/>
</dbReference>
<protein>
    <recommendedName>
        <fullName evidence="3">DUF2284 domain-containing protein</fullName>
    </recommendedName>
</protein>
<comment type="caution">
    <text evidence="1">The sequence shown here is derived from an EMBL/GenBank/DDBJ whole genome shotgun (WGS) entry which is preliminary data.</text>
</comment>
<dbReference type="Pfam" id="PF10050">
    <property type="entry name" value="DUF2284"/>
    <property type="match status" value="1"/>
</dbReference>
<sequence>MASECCKSEGLEIKGEAAPESKKEFKVETVLEEAYELGCEEVKIIDPQSIAVGNWVQWKCRYGCALYDKDGCHPPYAPSAEETKKILKEYSKAILMKGFNGSKLSEIAIDLEGFAYELGYYKAFALIALPVTPGST</sequence>
<name>A0A9W6GFV4_9FUSO</name>